<comment type="similarity">
    <text evidence="1">Belongs to the universal stress protein A family.</text>
</comment>
<dbReference type="InterPro" id="IPR006015">
    <property type="entry name" value="Universal_stress_UspA"/>
</dbReference>
<dbReference type="SUPFAM" id="SSF52402">
    <property type="entry name" value="Adenine nucleotide alpha hydrolases-like"/>
    <property type="match status" value="2"/>
</dbReference>
<comment type="caution">
    <text evidence="3">The sequence shown here is derived from an EMBL/GenBank/DDBJ whole genome shotgun (WGS) entry which is preliminary data.</text>
</comment>
<dbReference type="PRINTS" id="PR01438">
    <property type="entry name" value="UNVRSLSTRESS"/>
</dbReference>
<dbReference type="RefSeq" id="WP_366191727.1">
    <property type="nucleotide sequence ID" value="NZ_JBFBVU010000003.1"/>
</dbReference>
<organism evidence="3 4">
    <name type="scientific">Meridianimarinicoccus marinus</name>
    <dbReference type="NCBI Taxonomy" id="3231483"/>
    <lineage>
        <taxon>Bacteria</taxon>
        <taxon>Pseudomonadati</taxon>
        <taxon>Pseudomonadota</taxon>
        <taxon>Alphaproteobacteria</taxon>
        <taxon>Rhodobacterales</taxon>
        <taxon>Paracoccaceae</taxon>
        <taxon>Meridianimarinicoccus</taxon>
    </lineage>
</organism>
<feature type="domain" description="UspA" evidence="2">
    <location>
        <begin position="4"/>
        <end position="155"/>
    </location>
</feature>
<dbReference type="PANTHER" id="PTHR46268">
    <property type="entry name" value="STRESS RESPONSE PROTEIN NHAX"/>
    <property type="match status" value="1"/>
</dbReference>
<dbReference type="PANTHER" id="PTHR46268:SF15">
    <property type="entry name" value="UNIVERSAL STRESS PROTEIN HP_0031"/>
    <property type="match status" value="1"/>
</dbReference>
<dbReference type="CDD" id="cd00293">
    <property type="entry name" value="USP-like"/>
    <property type="match status" value="2"/>
</dbReference>
<sequence length="282" mass="30250">MGEIIALVDGSTYSESVCDHAGWAASRLGVPVSVAHILGHRQGVKADLSGNIGLGARTALLEELAELDQAKAKLAQRRGRAILEDAKARIEALGVEEVHARLRNGDLVETLQDLEANAALVMIGKRGEAADFAKLHLGSNLERVVRASDKPVMVCSRAFQPINRVLIAFDGDPATMKAIDYIADSPLFAGLSLHLLTVATASTEMRRKHEGAVALLRGKGFEVTSEIVPGDAIQVISDKVSNGEADLLVMGAYRHSRMRALIIGSTTTEMIRSCQIPLLLFR</sequence>
<name>A0ABV3L2Y2_9RHOB</name>
<evidence type="ECO:0000259" key="2">
    <source>
        <dbReference type="Pfam" id="PF00582"/>
    </source>
</evidence>
<dbReference type="Gene3D" id="3.40.50.12370">
    <property type="match status" value="1"/>
</dbReference>
<keyword evidence="4" id="KW-1185">Reference proteome</keyword>
<reference evidence="3 4" key="1">
    <citation type="submission" date="2024-07" db="EMBL/GenBank/DDBJ databases">
        <authorList>
            <person name="Kang M."/>
        </authorList>
    </citation>
    <scope>NUCLEOTIDE SEQUENCE [LARGE SCALE GENOMIC DNA]</scope>
    <source>
        <strain evidence="3 4">DFM31</strain>
    </source>
</reference>
<dbReference type="Pfam" id="PF00582">
    <property type="entry name" value="Usp"/>
    <property type="match status" value="2"/>
</dbReference>
<dbReference type="EMBL" id="JBFBVU010000003">
    <property type="protein sequence ID" value="MEV8465916.1"/>
    <property type="molecule type" value="Genomic_DNA"/>
</dbReference>
<evidence type="ECO:0000256" key="1">
    <source>
        <dbReference type="ARBA" id="ARBA00008791"/>
    </source>
</evidence>
<dbReference type="InterPro" id="IPR006016">
    <property type="entry name" value="UspA"/>
</dbReference>
<proteinExistence type="inferred from homology"/>
<feature type="domain" description="UspA" evidence="2">
    <location>
        <begin position="164"/>
        <end position="282"/>
    </location>
</feature>
<evidence type="ECO:0000313" key="4">
    <source>
        <dbReference type="Proteomes" id="UP001553161"/>
    </source>
</evidence>
<evidence type="ECO:0000313" key="3">
    <source>
        <dbReference type="EMBL" id="MEV8465916.1"/>
    </source>
</evidence>
<protein>
    <submittedName>
        <fullName evidence="3">Universal stress protein</fullName>
    </submittedName>
</protein>
<accession>A0ABV3L2Y2</accession>
<gene>
    <name evidence="3" type="ORF">AB0T83_03860</name>
</gene>
<dbReference type="Proteomes" id="UP001553161">
    <property type="component" value="Unassembled WGS sequence"/>
</dbReference>